<dbReference type="Pfam" id="PF02645">
    <property type="entry name" value="DegV"/>
    <property type="match status" value="1"/>
</dbReference>
<dbReference type="PANTHER" id="PTHR33434:SF8">
    <property type="entry name" value="DEGV DOMAIN-CONTAINING PROTEIN SPR1019"/>
    <property type="match status" value="1"/>
</dbReference>
<dbReference type="OrthoDB" id="5429275at2"/>
<dbReference type="SUPFAM" id="SSF82549">
    <property type="entry name" value="DAK1/DegV-like"/>
    <property type="match status" value="1"/>
</dbReference>
<dbReference type="RefSeq" id="WP_092479946.1">
    <property type="nucleotide sequence ID" value="NZ_FOXW01000003.1"/>
</dbReference>
<evidence type="ECO:0000313" key="3">
    <source>
        <dbReference type="Proteomes" id="UP000199136"/>
    </source>
</evidence>
<dbReference type="InterPro" id="IPR043168">
    <property type="entry name" value="DegV_C"/>
</dbReference>
<dbReference type="NCBIfam" id="TIGR00762">
    <property type="entry name" value="DegV"/>
    <property type="match status" value="1"/>
</dbReference>
<name>A0A1I5WHJ2_9LACT</name>
<dbReference type="STRING" id="82801.SAMN04488506_0887"/>
<dbReference type="Gene3D" id="3.30.1180.10">
    <property type="match status" value="1"/>
</dbReference>
<dbReference type="InterPro" id="IPR050270">
    <property type="entry name" value="DegV_domain_contain"/>
</dbReference>
<dbReference type="Gene3D" id="3.40.50.10170">
    <property type="match status" value="1"/>
</dbReference>
<dbReference type="PANTHER" id="PTHR33434">
    <property type="entry name" value="DEGV DOMAIN-CONTAINING PROTEIN DR_1986-RELATED"/>
    <property type="match status" value="1"/>
</dbReference>
<accession>A0A1I5WHJ2</accession>
<dbReference type="EMBL" id="FOXW01000003">
    <property type="protein sequence ID" value="SFQ19273.1"/>
    <property type="molecule type" value="Genomic_DNA"/>
</dbReference>
<proteinExistence type="predicted"/>
<dbReference type="PROSITE" id="PS51482">
    <property type="entry name" value="DEGV"/>
    <property type="match status" value="1"/>
</dbReference>
<dbReference type="GO" id="GO:0008289">
    <property type="term" value="F:lipid binding"/>
    <property type="evidence" value="ECO:0007669"/>
    <property type="project" value="UniProtKB-KW"/>
</dbReference>
<organism evidence="2 3">
    <name type="scientific">Desemzia incerta</name>
    <dbReference type="NCBI Taxonomy" id="82801"/>
    <lineage>
        <taxon>Bacteria</taxon>
        <taxon>Bacillati</taxon>
        <taxon>Bacillota</taxon>
        <taxon>Bacilli</taxon>
        <taxon>Lactobacillales</taxon>
        <taxon>Carnobacteriaceae</taxon>
        <taxon>Desemzia</taxon>
    </lineage>
</organism>
<dbReference type="InterPro" id="IPR003797">
    <property type="entry name" value="DegV"/>
</dbReference>
<sequence length="280" mass="30834">MKDIKILTDSTVQLSHEEQEQYGITVIPLSAMLNNVMYYDNQTISKAEFLQMMNNSAVLPKTSQPAVGQYVELYNQLGKDGSEILSIHVAGYLSGTYSAALQASHLTKSKVTVIDSETVDRAMAFQVLAAAKMAQNHATMDEILTELDRIKEKSALYVGIVNLENLIKGGRIGRILGRVSTMLNMKIMLKVTSKGLEPETKGRGLKSLKKKVNEIIEEMNQFEVIEQIGITHVGLTDFTEEIIADLKAAFPSATFHIAYASPTLMTHAGKGAFAVMYQAR</sequence>
<keyword evidence="3" id="KW-1185">Reference proteome</keyword>
<dbReference type="AlphaFoldDB" id="A0A1I5WHJ2"/>
<keyword evidence="1" id="KW-0446">Lipid-binding</keyword>
<gene>
    <name evidence="2" type="ORF">SAMN04488506_0887</name>
</gene>
<reference evidence="2 3" key="1">
    <citation type="submission" date="2016-10" db="EMBL/GenBank/DDBJ databases">
        <authorList>
            <person name="de Groot N.N."/>
        </authorList>
    </citation>
    <scope>NUCLEOTIDE SEQUENCE [LARGE SCALE GENOMIC DNA]</scope>
    <source>
        <strain evidence="2 3">DSM 20581</strain>
    </source>
</reference>
<evidence type="ECO:0000256" key="1">
    <source>
        <dbReference type="ARBA" id="ARBA00023121"/>
    </source>
</evidence>
<protein>
    <submittedName>
        <fullName evidence="2">EDD domain protein, DegV family</fullName>
    </submittedName>
</protein>
<dbReference type="Proteomes" id="UP000199136">
    <property type="component" value="Unassembled WGS sequence"/>
</dbReference>
<evidence type="ECO:0000313" key="2">
    <source>
        <dbReference type="EMBL" id="SFQ19273.1"/>
    </source>
</evidence>